<sequence length="142" mass="15012">MGLHRRGTGRDTRGLAGADRKNGPDVSNRKNPPQLRAKKRERRCLDVQSRGSTGGGGGLSASVPLPRLPLTKGEALDGDITIAEVLAAIQQLPAGKAPGADGFSAEFYKSFGSLLAPVLVRLYNELGPAVHLPHSKQLGLLW</sequence>
<dbReference type="EMBL" id="JANPWB010000006">
    <property type="protein sequence ID" value="KAJ1179669.1"/>
    <property type="molecule type" value="Genomic_DNA"/>
</dbReference>
<proteinExistence type="predicted"/>
<feature type="compositionally biased region" description="Basic and acidic residues" evidence="1">
    <location>
        <begin position="8"/>
        <end position="23"/>
    </location>
</feature>
<name>A0AAV7TU43_PLEWA</name>
<keyword evidence="3" id="KW-1185">Reference proteome</keyword>
<organism evidence="2 3">
    <name type="scientific">Pleurodeles waltl</name>
    <name type="common">Iberian ribbed newt</name>
    <dbReference type="NCBI Taxonomy" id="8319"/>
    <lineage>
        <taxon>Eukaryota</taxon>
        <taxon>Metazoa</taxon>
        <taxon>Chordata</taxon>
        <taxon>Craniata</taxon>
        <taxon>Vertebrata</taxon>
        <taxon>Euteleostomi</taxon>
        <taxon>Amphibia</taxon>
        <taxon>Batrachia</taxon>
        <taxon>Caudata</taxon>
        <taxon>Salamandroidea</taxon>
        <taxon>Salamandridae</taxon>
        <taxon>Pleurodelinae</taxon>
        <taxon>Pleurodeles</taxon>
    </lineage>
</organism>
<reference evidence="2" key="1">
    <citation type="journal article" date="2022" name="bioRxiv">
        <title>Sequencing and chromosome-scale assembly of the giantPleurodeles waltlgenome.</title>
        <authorList>
            <person name="Brown T."/>
            <person name="Elewa A."/>
            <person name="Iarovenko S."/>
            <person name="Subramanian E."/>
            <person name="Araus A.J."/>
            <person name="Petzold A."/>
            <person name="Susuki M."/>
            <person name="Suzuki K.-i.T."/>
            <person name="Hayashi T."/>
            <person name="Toyoda A."/>
            <person name="Oliveira C."/>
            <person name="Osipova E."/>
            <person name="Leigh N.D."/>
            <person name="Simon A."/>
            <person name="Yun M.H."/>
        </authorList>
    </citation>
    <scope>NUCLEOTIDE SEQUENCE</scope>
    <source>
        <strain evidence="2">20211129_DDA</strain>
        <tissue evidence="2">Liver</tissue>
    </source>
</reference>
<comment type="caution">
    <text evidence="2">The sequence shown here is derived from an EMBL/GenBank/DDBJ whole genome shotgun (WGS) entry which is preliminary data.</text>
</comment>
<dbReference type="Proteomes" id="UP001066276">
    <property type="component" value="Chromosome 3_2"/>
</dbReference>
<feature type="region of interest" description="Disordered" evidence="1">
    <location>
        <begin position="1"/>
        <end position="65"/>
    </location>
</feature>
<evidence type="ECO:0000256" key="1">
    <source>
        <dbReference type="SAM" id="MobiDB-lite"/>
    </source>
</evidence>
<evidence type="ECO:0000313" key="3">
    <source>
        <dbReference type="Proteomes" id="UP001066276"/>
    </source>
</evidence>
<dbReference type="PANTHER" id="PTHR19446">
    <property type="entry name" value="REVERSE TRANSCRIPTASES"/>
    <property type="match status" value="1"/>
</dbReference>
<accession>A0AAV7TU43</accession>
<gene>
    <name evidence="2" type="ORF">NDU88_004903</name>
</gene>
<evidence type="ECO:0000313" key="2">
    <source>
        <dbReference type="EMBL" id="KAJ1179669.1"/>
    </source>
</evidence>
<dbReference type="AlphaFoldDB" id="A0AAV7TU43"/>
<protein>
    <submittedName>
        <fullName evidence="2">Uncharacterized protein</fullName>
    </submittedName>
</protein>